<gene>
    <name evidence="2" type="ORF">MAPG_06210</name>
</gene>
<protein>
    <recommendedName>
        <fullName evidence="5">Secreted protein</fullName>
    </recommendedName>
</protein>
<accession>A0A0C4E1F0</accession>
<dbReference type="Proteomes" id="UP000011715">
    <property type="component" value="Unassembled WGS sequence"/>
</dbReference>
<proteinExistence type="predicted"/>
<sequence length="129" mass="14482">MPFAAASQQMHGGGCWWPRAMRAVVVLLLLVLRPTQLPHIHPRRPIHVQRMDGARGGYIRKRRKKMGGLFGRSPAHNCAAAGWCVVGLGGSVLLLPRAYKSATWDGRQQGWSSNYRFATRRINFITSYL</sequence>
<reference evidence="2" key="1">
    <citation type="submission" date="2010-05" db="EMBL/GenBank/DDBJ databases">
        <title>The Genome Sequence of Magnaporthe poae strain ATCC 64411.</title>
        <authorList>
            <consortium name="The Broad Institute Genome Sequencing Platform"/>
            <consortium name="Broad Institute Genome Sequencing Center for Infectious Disease"/>
            <person name="Ma L.-J."/>
            <person name="Dead R."/>
            <person name="Young S."/>
            <person name="Zeng Q."/>
            <person name="Koehrsen M."/>
            <person name="Alvarado L."/>
            <person name="Berlin A."/>
            <person name="Chapman S.B."/>
            <person name="Chen Z."/>
            <person name="Freedman E."/>
            <person name="Gellesch M."/>
            <person name="Goldberg J."/>
            <person name="Griggs A."/>
            <person name="Gujja S."/>
            <person name="Heilman E.R."/>
            <person name="Heiman D."/>
            <person name="Hepburn T."/>
            <person name="Howarth C."/>
            <person name="Jen D."/>
            <person name="Larson L."/>
            <person name="Mehta T."/>
            <person name="Neiman D."/>
            <person name="Pearson M."/>
            <person name="Roberts A."/>
            <person name="Saif S."/>
            <person name="Shea T."/>
            <person name="Shenoy N."/>
            <person name="Sisk P."/>
            <person name="Stolte C."/>
            <person name="Sykes S."/>
            <person name="Walk T."/>
            <person name="White J."/>
            <person name="Yandava C."/>
            <person name="Haas B."/>
            <person name="Nusbaum C."/>
            <person name="Birren B."/>
        </authorList>
    </citation>
    <scope>NUCLEOTIDE SEQUENCE</scope>
    <source>
        <strain evidence="2">ATCC 64411</strain>
    </source>
</reference>
<evidence type="ECO:0000313" key="3">
    <source>
        <dbReference type="EnsemblFungi" id="MAPG_06210T0"/>
    </source>
</evidence>
<keyword evidence="1" id="KW-0732">Signal</keyword>
<keyword evidence="4" id="KW-1185">Reference proteome</keyword>
<reference evidence="2" key="3">
    <citation type="submission" date="2011-03" db="EMBL/GenBank/DDBJ databases">
        <title>Annotation of Magnaporthe poae ATCC 64411.</title>
        <authorList>
            <person name="Ma L.-J."/>
            <person name="Dead R."/>
            <person name="Young S.K."/>
            <person name="Zeng Q."/>
            <person name="Gargeya S."/>
            <person name="Fitzgerald M."/>
            <person name="Haas B."/>
            <person name="Abouelleil A."/>
            <person name="Alvarado L."/>
            <person name="Arachchi H.M."/>
            <person name="Berlin A."/>
            <person name="Brown A."/>
            <person name="Chapman S.B."/>
            <person name="Chen Z."/>
            <person name="Dunbar C."/>
            <person name="Freedman E."/>
            <person name="Gearin G."/>
            <person name="Gellesch M."/>
            <person name="Goldberg J."/>
            <person name="Griggs A."/>
            <person name="Gujja S."/>
            <person name="Heiman D."/>
            <person name="Howarth C."/>
            <person name="Larson L."/>
            <person name="Lui A."/>
            <person name="MacDonald P.J.P."/>
            <person name="Mehta T."/>
            <person name="Montmayeur A."/>
            <person name="Murphy C."/>
            <person name="Neiman D."/>
            <person name="Pearson M."/>
            <person name="Priest M."/>
            <person name="Roberts A."/>
            <person name="Saif S."/>
            <person name="Shea T."/>
            <person name="Shenoy N."/>
            <person name="Sisk P."/>
            <person name="Stolte C."/>
            <person name="Sykes S."/>
            <person name="Yandava C."/>
            <person name="Wortman J."/>
            <person name="Nusbaum C."/>
            <person name="Birren B."/>
        </authorList>
    </citation>
    <scope>NUCLEOTIDE SEQUENCE</scope>
    <source>
        <strain evidence="2">ATCC 64411</strain>
    </source>
</reference>
<reference evidence="4" key="2">
    <citation type="submission" date="2010-05" db="EMBL/GenBank/DDBJ databases">
        <title>The genome sequence of Magnaporthe poae strain ATCC 64411.</title>
        <authorList>
            <person name="Ma L.-J."/>
            <person name="Dead R."/>
            <person name="Young S."/>
            <person name="Zeng Q."/>
            <person name="Koehrsen M."/>
            <person name="Alvarado L."/>
            <person name="Berlin A."/>
            <person name="Chapman S.B."/>
            <person name="Chen Z."/>
            <person name="Freedman E."/>
            <person name="Gellesch M."/>
            <person name="Goldberg J."/>
            <person name="Griggs A."/>
            <person name="Gujja S."/>
            <person name="Heilman E.R."/>
            <person name="Heiman D."/>
            <person name="Hepburn T."/>
            <person name="Howarth C."/>
            <person name="Jen D."/>
            <person name="Larson L."/>
            <person name="Mehta T."/>
            <person name="Neiman D."/>
            <person name="Pearson M."/>
            <person name="Roberts A."/>
            <person name="Saif S."/>
            <person name="Shea T."/>
            <person name="Shenoy N."/>
            <person name="Sisk P."/>
            <person name="Stolte C."/>
            <person name="Sykes S."/>
            <person name="Walk T."/>
            <person name="White J."/>
            <person name="Yandava C."/>
            <person name="Haas B."/>
            <person name="Nusbaum C."/>
            <person name="Birren B."/>
        </authorList>
    </citation>
    <scope>NUCLEOTIDE SEQUENCE [LARGE SCALE GENOMIC DNA]</scope>
    <source>
        <strain evidence="4">ATCC 64411 / 73-15</strain>
    </source>
</reference>
<evidence type="ECO:0000313" key="2">
    <source>
        <dbReference type="EMBL" id="KLU87208.1"/>
    </source>
</evidence>
<reference evidence="3" key="5">
    <citation type="submission" date="2015-06" db="UniProtKB">
        <authorList>
            <consortium name="EnsemblFungi"/>
        </authorList>
    </citation>
    <scope>IDENTIFICATION</scope>
    <source>
        <strain evidence="3">ATCC 64411</strain>
    </source>
</reference>
<dbReference type="EnsemblFungi" id="MAPG_06210T0">
    <property type="protein sequence ID" value="MAPG_06210T0"/>
    <property type="gene ID" value="MAPG_06210"/>
</dbReference>
<name>A0A0C4E1F0_MAGP6</name>
<dbReference type="VEuPathDB" id="FungiDB:MAPG_06210"/>
<dbReference type="AlphaFoldDB" id="A0A0C4E1F0"/>
<feature type="signal peptide" evidence="1">
    <location>
        <begin position="1"/>
        <end position="37"/>
    </location>
</feature>
<evidence type="ECO:0000256" key="1">
    <source>
        <dbReference type="SAM" id="SignalP"/>
    </source>
</evidence>
<evidence type="ECO:0008006" key="5">
    <source>
        <dbReference type="Google" id="ProtNLM"/>
    </source>
</evidence>
<evidence type="ECO:0000313" key="4">
    <source>
        <dbReference type="Proteomes" id="UP000011715"/>
    </source>
</evidence>
<dbReference type="EMBL" id="ADBL01001493">
    <property type="status" value="NOT_ANNOTATED_CDS"/>
    <property type="molecule type" value="Genomic_DNA"/>
</dbReference>
<reference evidence="3" key="4">
    <citation type="journal article" date="2015" name="G3 (Bethesda)">
        <title>Genome sequences of three phytopathogenic species of the Magnaporthaceae family of fungi.</title>
        <authorList>
            <person name="Okagaki L.H."/>
            <person name="Nunes C.C."/>
            <person name="Sailsbery J."/>
            <person name="Clay B."/>
            <person name="Brown D."/>
            <person name="John T."/>
            <person name="Oh Y."/>
            <person name="Young N."/>
            <person name="Fitzgerald M."/>
            <person name="Haas B.J."/>
            <person name="Zeng Q."/>
            <person name="Young S."/>
            <person name="Adiconis X."/>
            <person name="Fan L."/>
            <person name="Levin J.Z."/>
            <person name="Mitchell T.K."/>
            <person name="Okubara P.A."/>
            <person name="Farman M.L."/>
            <person name="Kohn L.M."/>
            <person name="Birren B."/>
            <person name="Ma L.-J."/>
            <person name="Dean R.A."/>
        </authorList>
    </citation>
    <scope>NUCLEOTIDE SEQUENCE</scope>
    <source>
        <strain evidence="3">ATCC 64411 / 73-15</strain>
    </source>
</reference>
<dbReference type="EMBL" id="GL876970">
    <property type="protein sequence ID" value="KLU87208.1"/>
    <property type="molecule type" value="Genomic_DNA"/>
</dbReference>
<organism evidence="3 4">
    <name type="scientific">Magnaporthiopsis poae (strain ATCC 64411 / 73-15)</name>
    <name type="common">Kentucky bluegrass fungus</name>
    <name type="synonym">Magnaporthe poae</name>
    <dbReference type="NCBI Taxonomy" id="644358"/>
    <lineage>
        <taxon>Eukaryota</taxon>
        <taxon>Fungi</taxon>
        <taxon>Dikarya</taxon>
        <taxon>Ascomycota</taxon>
        <taxon>Pezizomycotina</taxon>
        <taxon>Sordariomycetes</taxon>
        <taxon>Sordariomycetidae</taxon>
        <taxon>Magnaporthales</taxon>
        <taxon>Magnaporthaceae</taxon>
        <taxon>Magnaporthiopsis</taxon>
    </lineage>
</organism>
<feature type="chain" id="PRO_5009385617" description="Secreted protein" evidence="1">
    <location>
        <begin position="38"/>
        <end position="129"/>
    </location>
</feature>